<evidence type="ECO:0000313" key="3">
    <source>
        <dbReference type="Proteomes" id="UP000613840"/>
    </source>
</evidence>
<organism evidence="2 3">
    <name type="scientific">Microlunatus endophyticus</name>
    <dbReference type="NCBI Taxonomy" id="1716077"/>
    <lineage>
        <taxon>Bacteria</taxon>
        <taxon>Bacillati</taxon>
        <taxon>Actinomycetota</taxon>
        <taxon>Actinomycetes</taxon>
        <taxon>Propionibacteriales</taxon>
        <taxon>Propionibacteriaceae</taxon>
        <taxon>Microlunatus</taxon>
    </lineage>
</organism>
<dbReference type="EMBL" id="BMMZ01000008">
    <property type="protein sequence ID" value="GGL70991.1"/>
    <property type="molecule type" value="Genomic_DNA"/>
</dbReference>
<dbReference type="Proteomes" id="UP000613840">
    <property type="component" value="Unassembled WGS sequence"/>
</dbReference>
<name>A0A917SBV6_9ACTN</name>
<gene>
    <name evidence="2" type="ORF">GCM10011575_31800</name>
</gene>
<proteinExistence type="predicted"/>
<protein>
    <submittedName>
        <fullName evidence="2">Uncharacterized protein</fullName>
    </submittedName>
</protein>
<evidence type="ECO:0000256" key="1">
    <source>
        <dbReference type="SAM" id="MobiDB-lite"/>
    </source>
</evidence>
<evidence type="ECO:0000313" key="2">
    <source>
        <dbReference type="EMBL" id="GGL70991.1"/>
    </source>
</evidence>
<reference evidence="2" key="2">
    <citation type="submission" date="2020-09" db="EMBL/GenBank/DDBJ databases">
        <authorList>
            <person name="Sun Q."/>
            <person name="Zhou Y."/>
        </authorList>
    </citation>
    <scope>NUCLEOTIDE SEQUENCE</scope>
    <source>
        <strain evidence="2">CGMCC 4.7306</strain>
    </source>
</reference>
<keyword evidence="3" id="KW-1185">Reference proteome</keyword>
<dbReference type="AlphaFoldDB" id="A0A917SBV6"/>
<reference evidence="2" key="1">
    <citation type="journal article" date="2014" name="Int. J. Syst. Evol. Microbiol.">
        <title>Complete genome sequence of Corynebacterium casei LMG S-19264T (=DSM 44701T), isolated from a smear-ripened cheese.</title>
        <authorList>
            <consortium name="US DOE Joint Genome Institute (JGI-PGF)"/>
            <person name="Walter F."/>
            <person name="Albersmeier A."/>
            <person name="Kalinowski J."/>
            <person name="Ruckert C."/>
        </authorList>
    </citation>
    <scope>NUCLEOTIDE SEQUENCE</scope>
    <source>
        <strain evidence="2">CGMCC 4.7306</strain>
    </source>
</reference>
<sequence>MITPLPVPEPPEPLTAMVTTAGSTLAATSDTWHAVGEVADPDDLVVIKLPTTPPTIPAINSAATDCATTRPRGHDVGVTGGLGPDDSTI</sequence>
<comment type="caution">
    <text evidence="2">The sequence shown here is derived from an EMBL/GenBank/DDBJ whole genome shotgun (WGS) entry which is preliminary data.</text>
</comment>
<accession>A0A917SBV6</accession>
<feature type="region of interest" description="Disordered" evidence="1">
    <location>
        <begin position="66"/>
        <end position="89"/>
    </location>
</feature>